<comment type="caution">
    <text evidence="1">The sequence shown here is derived from an EMBL/GenBank/DDBJ whole genome shotgun (WGS) entry which is preliminary data.</text>
</comment>
<protein>
    <recommendedName>
        <fullName evidence="3">RHS repeat protein</fullName>
    </recommendedName>
</protein>
<dbReference type="Proteomes" id="UP001055105">
    <property type="component" value="Unassembled WGS sequence"/>
</dbReference>
<gene>
    <name evidence="1" type="ORF">CE91St16_00520</name>
</gene>
<sequence length="944" mass="108769">MAGGYITRKVNGILDEKYCTVNNGKVIAPGYYSNAYRLKNISTKEFENLNKYAVNQEEDKFFEISADEFAFDFCGYTGNFYYNQDGGWTVVSDQDIKVLFDPQEDGFITPDLLTQVKRIDCSEWDHKNYNQRFFNKFTLVTPDGCHYEFGGPNATEFSAPYFHRKKSDLVPTTWRLTKIITVDKKIIELIYDTSSIVCEIKYVPQQRIINGIQTAANPNPTTGRAGMTGYLMFPVNLSKITTPNEVIEFSYILDKYFSQGFYYRSKCYLGWTNITNEDISRFNLYESLGDDNQPHNQFHVFLGFENQAYKTNNQELCQMISNKLRNLLLNTISVKKNQYGNAYEEIKFRYTKSPDERRKLLSIEEKYANSLSPFTNASGSDLIEIDEAHILDPKTRTYLFTYGPRKLPVSLIDPKADSWGYYNGGQNDIFHVGADMFELPIVSATAAKSDILAQIRYPTGGKVVFDYEGHSYSKIQNFSRQKLDNLRGYAGGLRVAQITKIDSNDNVTEIKKYHYSEMRNATGISQCSGILNILPTSKCRYTTPKNYIELASVGGYFATTTNHNSPNVGYSCVIEETLNADNVSLGYVKYHYTNYDKDIYGQTHLDEPAWYYSGITELNSTSPYTSRSMERGKLLSEEHFDRYNKLKKKITYHYTKTDSSYLITGHQIPLFLENNSCPDLAIGYLTKTYLYSYLTDTITETLYTDLENVAIEKIQTMEYTARKLLKKTTTATSQGNLRTVEYEYNSDNPSYQWPGLKHILNLLTKKTTTENNQKRQEEYGYGYGEKCIPYLSEVTTTINNDPSQTTYKVKSAGYNGKPVEIEEQGVTSLLLWGYGGQRIIAKIVNASLERLYELPGFGSFDYEDNWESAYAKIESIRQQLPSSQFFVYTYDNRLKLQSIANPNGVTEFFNYDFLGRLIERYYTERTENGWQKRLLNRYDYNYSL</sequence>
<evidence type="ECO:0000313" key="1">
    <source>
        <dbReference type="EMBL" id="GKI17144.1"/>
    </source>
</evidence>
<accession>A0AA37KPD1</accession>
<reference evidence="1" key="1">
    <citation type="submission" date="2022-01" db="EMBL/GenBank/DDBJ databases">
        <title>Novel bile acid biosynthetic pathways are enriched in the microbiome of centenarians.</title>
        <authorList>
            <person name="Sato Y."/>
            <person name="Atarashi K."/>
            <person name="Plichta R.D."/>
            <person name="Arai Y."/>
            <person name="Sasajima S."/>
            <person name="Kearney M.S."/>
            <person name="Suda W."/>
            <person name="Takeshita K."/>
            <person name="Sasaki T."/>
            <person name="Okamoto S."/>
            <person name="Skelly N.A."/>
            <person name="Okamura Y."/>
            <person name="Vlamakis H."/>
            <person name="Li Y."/>
            <person name="Tanoue T."/>
            <person name="Takei H."/>
            <person name="Nittono H."/>
            <person name="Narushima S."/>
            <person name="Irie J."/>
            <person name="Itoh H."/>
            <person name="Moriya K."/>
            <person name="Sugiura Y."/>
            <person name="Suematsu M."/>
            <person name="Moritoki N."/>
            <person name="Shibata S."/>
            <person name="Littman R.D."/>
            <person name="Fischbach A.M."/>
            <person name="Uwamino Y."/>
            <person name="Inoue T."/>
            <person name="Honda A."/>
            <person name="Hattori M."/>
            <person name="Murai T."/>
            <person name="Xavier J.R."/>
            <person name="Hirose N."/>
            <person name="Honda K."/>
        </authorList>
    </citation>
    <scope>NUCLEOTIDE SEQUENCE</scope>
    <source>
        <strain evidence="1">CE91-St16</strain>
    </source>
</reference>
<proteinExistence type="predicted"/>
<organism evidence="1 2">
    <name type="scientific">Alistipes finegoldii</name>
    <dbReference type="NCBI Taxonomy" id="214856"/>
    <lineage>
        <taxon>Bacteria</taxon>
        <taxon>Pseudomonadati</taxon>
        <taxon>Bacteroidota</taxon>
        <taxon>Bacteroidia</taxon>
        <taxon>Bacteroidales</taxon>
        <taxon>Rikenellaceae</taxon>
        <taxon>Alistipes</taxon>
    </lineage>
</organism>
<dbReference type="AlphaFoldDB" id="A0AA37KPD1"/>
<dbReference type="EMBL" id="BQOL01000001">
    <property type="protein sequence ID" value="GKI17144.1"/>
    <property type="molecule type" value="Genomic_DNA"/>
</dbReference>
<evidence type="ECO:0000313" key="2">
    <source>
        <dbReference type="Proteomes" id="UP001055105"/>
    </source>
</evidence>
<evidence type="ECO:0008006" key="3">
    <source>
        <dbReference type="Google" id="ProtNLM"/>
    </source>
</evidence>
<name>A0AA37KPD1_9BACT</name>